<reference evidence="4 5" key="1">
    <citation type="submission" date="2019-06" db="EMBL/GenBank/DDBJ databases">
        <authorList>
            <person name="Palmer J.M."/>
        </authorList>
    </citation>
    <scope>NUCLEOTIDE SEQUENCE [LARGE SCALE GENOMIC DNA]</scope>
    <source>
        <strain evidence="4 5">TWF106</strain>
    </source>
</reference>
<protein>
    <recommendedName>
        <fullName evidence="3">Peptidase C14 caspase domain-containing protein</fullName>
    </recommendedName>
</protein>
<sequence length="684" mass="76500">MSNPKKTSAPSITHWAVLIGVDKYVYVDTTGDSESENPPTIDRSLKGAVADVVAIKNCLKTQPHVRTTTLAIENPDPEANSSEADQDPETLPTRDNVYRVLKKVIDEGSCNGVKHVYIHFSGHGTHIPGDLALALYHPSTHFAVYLRSSVLASALDKMVKQGMYVTLVLDCCFSGSVKRTSRLHDDAIRFIEYNTVLDSESDATNPFAEWDTGIVRNGTYSVDRMLDAKGYTVITACSPTENASEIELVGGKRRGALSYFLEQTLRMLQDVRTQITHATLYSYLQTRVHAQFPQQTPMRYGSTEFCFFESIIGNTGEHFVMVTYDKENRILVLSAGEAHGVSDGDEYEAYPYYESEDKKEQPKSQPMLAKVFNVQGLTSNLCTVDSLQLHRLESIRNWKAKPVTSFHTRKTGVGLLASIPNEMTERLEESAKKLHFIEFYREEAASFGTCTFIVGASLENEFEIYDHYSHMITGLPKITYDNENALNPLINTLDHLAKFKFFENFGNCRPDPHFYNSFSLDVNPNAQEDGWFQVKHGTDWKLTITNTGSAPIYIAILNLRPSYEICNMVAEAGEGEDFQIPAKGHPESILELPMTMKVPGFMRVAGRTKSEDIIKIFVTSKRTSFPGTLAPSLMGAESCSGDTRHNGGNAHSLSIHDFTESFTGTRSNNRGHWVTQNFLIRTYI</sequence>
<dbReference type="Pfam" id="PF00656">
    <property type="entry name" value="Peptidase_C14"/>
    <property type="match status" value="1"/>
</dbReference>
<comment type="similarity">
    <text evidence="1">Belongs to the peptidase C14B family.</text>
</comment>
<comment type="caution">
    <text evidence="4">The sequence shown here is derived from an EMBL/GenBank/DDBJ whole genome shotgun (WGS) entry which is preliminary data.</text>
</comment>
<dbReference type="InterPro" id="IPR011600">
    <property type="entry name" value="Pept_C14_caspase"/>
</dbReference>
<proteinExistence type="inferred from homology"/>
<evidence type="ECO:0000313" key="5">
    <source>
        <dbReference type="Proteomes" id="UP000472727"/>
    </source>
</evidence>
<feature type="domain" description="Peptidase C14 caspase" evidence="3">
    <location>
        <begin position="14"/>
        <end position="297"/>
    </location>
</feature>
<dbReference type="GO" id="GO:0005737">
    <property type="term" value="C:cytoplasm"/>
    <property type="evidence" value="ECO:0007669"/>
    <property type="project" value="TreeGrafter"/>
</dbReference>
<name>A0A7C8QQB5_ORBOL</name>
<dbReference type="Proteomes" id="UP000472727">
    <property type="component" value="Unassembled WGS sequence"/>
</dbReference>
<dbReference type="GO" id="GO:0004197">
    <property type="term" value="F:cysteine-type endopeptidase activity"/>
    <property type="evidence" value="ECO:0007669"/>
    <property type="project" value="InterPro"/>
</dbReference>
<dbReference type="PANTHER" id="PTHR48104">
    <property type="entry name" value="METACASPASE-4"/>
    <property type="match status" value="1"/>
</dbReference>
<organism evidence="4 5">
    <name type="scientific">Orbilia oligospora</name>
    <name type="common">Nematode-trapping fungus</name>
    <name type="synonym">Arthrobotrys oligospora</name>
    <dbReference type="NCBI Taxonomy" id="2813651"/>
    <lineage>
        <taxon>Eukaryota</taxon>
        <taxon>Fungi</taxon>
        <taxon>Dikarya</taxon>
        <taxon>Ascomycota</taxon>
        <taxon>Pezizomycotina</taxon>
        <taxon>Orbiliomycetes</taxon>
        <taxon>Orbiliales</taxon>
        <taxon>Orbiliaceae</taxon>
        <taxon>Orbilia</taxon>
    </lineage>
</organism>
<accession>A0A7C8QQB5</accession>
<feature type="region of interest" description="Disordered" evidence="2">
    <location>
        <begin position="72"/>
        <end position="92"/>
    </location>
</feature>
<dbReference type="InterPro" id="IPR050452">
    <property type="entry name" value="Metacaspase"/>
</dbReference>
<dbReference type="PANTHER" id="PTHR48104:SF30">
    <property type="entry name" value="METACASPASE-1"/>
    <property type="match status" value="1"/>
</dbReference>
<dbReference type="AlphaFoldDB" id="A0A7C8QQB5"/>
<evidence type="ECO:0000256" key="2">
    <source>
        <dbReference type="SAM" id="MobiDB-lite"/>
    </source>
</evidence>
<evidence type="ECO:0000256" key="1">
    <source>
        <dbReference type="ARBA" id="ARBA00009005"/>
    </source>
</evidence>
<dbReference type="GO" id="GO:0006508">
    <property type="term" value="P:proteolysis"/>
    <property type="evidence" value="ECO:0007669"/>
    <property type="project" value="InterPro"/>
</dbReference>
<dbReference type="Gene3D" id="3.40.50.1460">
    <property type="match status" value="1"/>
</dbReference>
<evidence type="ECO:0000313" key="4">
    <source>
        <dbReference type="EMBL" id="KAF3221164.1"/>
    </source>
</evidence>
<dbReference type="EMBL" id="WIWS01000030">
    <property type="protein sequence ID" value="KAF3221164.1"/>
    <property type="molecule type" value="Genomic_DNA"/>
</dbReference>
<gene>
    <name evidence="4" type="ORF">TWF106_006489</name>
</gene>
<evidence type="ECO:0000259" key="3">
    <source>
        <dbReference type="Pfam" id="PF00656"/>
    </source>
</evidence>